<feature type="compositionally biased region" description="Polar residues" evidence="2">
    <location>
        <begin position="1420"/>
        <end position="1434"/>
    </location>
</feature>
<reference evidence="5" key="1">
    <citation type="submission" date="2021-02" db="EMBL/GenBank/DDBJ databases">
        <authorList>
            <person name="Palmer J.M."/>
        </authorList>
    </citation>
    <scope>NUCLEOTIDE SEQUENCE</scope>
    <source>
        <strain evidence="5">SCRP734</strain>
    </source>
</reference>
<feature type="coiled-coil region" evidence="1">
    <location>
        <begin position="566"/>
        <end position="594"/>
    </location>
</feature>
<name>A0A8T1V9B7_9STRA</name>
<feature type="region of interest" description="Disordered" evidence="2">
    <location>
        <begin position="1363"/>
        <end position="1434"/>
    </location>
</feature>
<dbReference type="InterPro" id="IPR013655">
    <property type="entry name" value="PAS_fold_3"/>
</dbReference>
<evidence type="ECO:0000256" key="2">
    <source>
        <dbReference type="SAM" id="MobiDB-lite"/>
    </source>
</evidence>
<evidence type="ECO:0000256" key="1">
    <source>
        <dbReference type="SAM" id="Coils"/>
    </source>
</evidence>
<dbReference type="InterPro" id="IPR000014">
    <property type="entry name" value="PAS"/>
</dbReference>
<proteinExistence type="predicted"/>
<protein>
    <recommendedName>
        <fullName evidence="7">PDZ domain-containing protein</fullName>
    </recommendedName>
</protein>
<gene>
    <name evidence="5" type="ORF">PHYPSEUDO_010869</name>
</gene>
<feature type="domain" description="PAS" evidence="4">
    <location>
        <begin position="295"/>
        <end position="355"/>
    </location>
</feature>
<feature type="coiled-coil region" evidence="1">
    <location>
        <begin position="1200"/>
        <end position="1326"/>
    </location>
</feature>
<evidence type="ECO:0000259" key="3">
    <source>
        <dbReference type="PROSITE" id="PS50106"/>
    </source>
</evidence>
<feature type="region of interest" description="Disordered" evidence="2">
    <location>
        <begin position="28"/>
        <end position="53"/>
    </location>
</feature>
<feature type="compositionally biased region" description="Basic residues" evidence="2">
    <location>
        <begin position="598"/>
        <end position="607"/>
    </location>
</feature>
<dbReference type="PROSITE" id="PS50112">
    <property type="entry name" value="PAS"/>
    <property type="match status" value="1"/>
</dbReference>
<evidence type="ECO:0008006" key="7">
    <source>
        <dbReference type="Google" id="ProtNLM"/>
    </source>
</evidence>
<dbReference type="Pfam" id="PF08447">
    <property type="entry name" value="PAS_3"/>
    <property type="match status" value="1"/>
</dbReference>
<dbReference type="CDD" id="cd14809">
    <property type="entry name" value="bZIP_AUREO-like"/>
    <property type="match status" value="1"/>
</dbReference>
<dbReference type="CDD" id="cd00130">
    <property type="entry name" value="PAS"/>
    <property type="match status" value="1"/>
</dbReference>
<feature type="domain" description="PDZ" evidence="3">
    <location>
        <begin position="735"/>
        <end position="809"/>
    </location>
</feature>
<feature type="region of interest" description="Disordered" evidence="2">
    <location>
        <begin position="981"/>
        <end position="1003"/>
    </location>
</feature>
<organism evidence="5 6">
    <name type="scientific">Phytophthora pseudosyringae</name>
    <dbReference type="NCBI Taxonomy" id="221518"/>
    <lineage>
        <taxon>Eukaryota</taxon>
        <taxon>Sar</taxon>
        <taxon>Stramenopiles</taxon>
        <taxon>Oomycota</taxon>
        <taxon>Peronosporomycetes</taxon>
        <taxon>Peronosporales</taxon>
        <taxon>Peronosporaceae</taxon>
        <taxon>Phytophthora</taxon>
    </lineage>
</organism>
<feature type="compositionally biased region" description="Low complexity" evidence="2">
    <location>
        <begin position="814"/>
        <end position="862"/>
    </location>
</feature>
<keyword evidence="6" id="KW-1185">Reference proteome</keyword>
<dbReference type="EMBL" id="JAGDFM010000473">
    <property type="protein sequence ID" value="KAG7377887.1"/>
    <property type="molecule type" value="Genomic_DNA"/>
</dbReference>
<feature type="region of interest" description="Disordered" evidence="2">
    <location>
        <begin position="595"/>
        <end position="649"/>
    </location>
</feature>
<comment type="caution">
    <text evidence="5">The sequence shown here is derived from an EMBL/GenBank/DDBJ whole genome shotgun (WGS) entry which is preliminary data.</text>
</comment>
<sequence>MDFTSPNESDVDMMQDDSMLSANLAAQYGHPQQGQRPLPPHPGIPGMGAGDQQGGFPGVYVPGLNPMDQPQQGDAMEEYARLMGIKVENDDPNVNANAFGVPGPNNDMTKIQANAAYFENLINRDRNDAMDDGNDVTSVTLPAGIGSGMNGFMGAPMAPAPPMYNPNTELAFQDGGSRLYDPSSGFPGQSPPMPFHKGPQVRLGMLPPEMVGSQTLPPEVISAMIKNNPTHNFENLSEDEKQALIKEEKSRERNRDHSRKSRLRKKEFVESLKHEVGQLQVYQQICEQCMDCIALVAAEASAVFLFSSAAYTRVLGYQNHQIVPGQTSFLDMVHPDNVQEVRAVFTKLNTLGETHRFKFRIKSTDGEFFNAETTARLAEKGVRTLERTESQLQQSPMEAAAVESISKALGLPRPFLNEPNRAFAQLETWQQLTALLATQPVRVKPLGYYRTPDSVDMYVTRLRSVRHSAGQLATVAIISSSRYVFECSMGDASSARRYSWKIYRRYRHFQKYIAHSSELLASRSVRVPRLSQAYLKIFHAQHCKDRLVELHNWLEGVAENTQSYCLTLLQKQETQEKEALRALQQQRLAQLEEQTKLKAARKQHKSRSSSNATAVRPDVPMTSMSTGRLRAPSQVSATTASTRRRSSLSLKTIEQQGDPAMYVLRTDKAEALPVVMLGCFLFAGANCPFPHAFRGMPSFALAMEELNVQLTQAAPAAFPSKLRNSMTSRAGLGLRLTPSHEQDGQFLGATVAGFLREQQELDPALVDVPVGAKLVRVNGVDVSDSSFDQVLIQLRTVGLPLRLRFIYNPHLNRQSSNSVASRSSVDASNAEWTSGRQRVVSSASGGSSSGNSTTGPGDVGKPPVDPSHRSYSVDAPRSTSGIFGSVFGDLFGSGSGSEMSKAPSLTSAISAGIVSSTGKQRGETIDMAIGSAHHALLNGVAALFTWDDVSGGSRDLISRGFFSFLPPSLLQELRQKRRAEKKAKAFLPEHDPTDSDDSDDSQRPEDINVILSRKAQGVWSTATGPMGLSLGACKICDVEAAMLEMSPVFFSSRSEHRGSEKRLCKGFVLVSINNESTFGAPFVMVIKRLRSASRPTSLCFRWYQDFSPFLDTELAEQHGGSIHRSSSLMKPSDAVGAKAFVNNLDCVAEAQTDLSNSLQLALMENASIRDEIGFLQDAHRELRLAQERAAQRECILQAKIEHSDLDISKLKEEVEVQQQELESSRLRAQEAESKLAINKKEYKVMLEKAQETAMARLAEHEEQLVKESNNSIENANRLAERRAHKMLEAAANESQRKHEEYLQKLAEEHSEEVESLMQQVAVWRHQVEVLTEAEKRNYAALVSNGVNPYGNYQRSRFGYSSTDSPFADLKSGGSSDIQAPRRKQEKAQGSSAAATAAATAAKWRDGSPEDDSNNHKSHAFSETSDQSSQSNNGTFWDRMVSLLATE</sequence>
<dbReference type="Proteomes" id="UP000694044">
    <property type="component" value="Unassembled WGS sequence"/>
</dbReference>
<keyword evidence="1" id="KW-0175">Coiled coil</keyword>
<evidence type="ECO:0000259" key="4">
    <source>
        <dbReference type="PROSITE" id="PS50112"/>
    </source>
</evidence>
<feature type="region of interest" description="Disordered" evidence="2">
    <location>
        <begin position="814"/>
        <end position="876"/>
    </location>
</feature>
<dbReference type="InterPro" id="IPR001478">
    <property type="entry name" value="PDZ"/>
</dbReference>
<accession>A0A8T1V9B7</accession>
<dbReference type="PROSITE" id="PS50106">
    <property type="entry name" value="PDZ"/>
    <property type="match status" value="1"/>
</dbReference>
<evidence type="ECO:0000313" key="6">
    <source>
        <dbReference type="Proteomes" id="UP000694044"/>
    </source>
</evidence>
<feature type="compositionally biased region" description="Low complexity" evidence="2">
    <location>
        <begin position="1392"/>
        <end position="1401"/>
    </location>
</feature>
<evidence type="ECO:0000313" key="5">
    <source>
        <dbReference type="EMBL" id="KAG7377887.1"/>
    </source>
</evidence>
<dbReference type="OrthoDB" id="65415at2759"/>